<reference evidence="4 5" key="1">
    <citation type="submission" date="2019-02" db="EMBL/GenBank/DDBJ databases">
        <title>Deep-cultivation of Planctomycetes and their phenomic and genomic characterization uncovers novel biology.</title>
        <authorList>
            <person name="Wiegand S."/>
            <person name="Jogler M."/>
            <person name="Boedeker C."/>
            <person name="Pinto D."/>
            <person name="Vollmers J."/>
            <person name="Rivas-Marin E."/>
            <person name="Kohn T."/>
            <person name="Peeters S.H."/>
            <person name="Heuer A."/>
            <person name="Rast P."/>
            <person name="Oberbeckmann S."/>
            <person name="Bunk B."/>
            <person name="Jeske O."/>
            <person name="Meyerdierks A."/>
            <person name="Storesund J.E."/>
            <person name="Kallscheuer N."/>
            <person name="Luecker S."/>
            <person name="Lage O.M."/>
            <person name="Pohl T."/>
            <person name="Merkel B.J."/>
            <person name="Hornburger P."/>
            <person name="Mueller R.-W."/>
            <person name="Bruemmer F."/>
            <person name="Labrenz M."/>
            <person name="Spormann A.M."/>
            <person name="Op Den Camp H."/>
            <person name="Overmann J."/>
            <person name="Amann R."/>
            <person name="Jetten M.S.M."/>
            <person name="Mascher T."/>
            <person name="Medema M.H."/>
            <person name="Devos D.P."/>
            <person name="Kaster A.-K."/>
            <person name="Ovreas L."/>
            <person name="Rohde M."/>
            <person name="Galperin M.Y."/>
            <person name="Jogler C."/>
        </authorList>
    </citation>
    <scope>NUCLEOTIDE SEQUENCE [LARGE SCALE GENOMIC DNA]</scope>
    <source>
        <strain evidence="4 5">Poly51</strain>
    </source>
</reference>
<feature type="domain" description="DUF1553" evidence="2">
    <location>
        <begin position="718"/>
        <end position="984"/>
    </location>
</feature>
<proteinExistence type="predicted"/>
<dbReference type="InterPro" id="IPR022655">
    <property type="entry name" value="DUF1553"/>
</dbReference>
<evidence type="ECO:0000259" key="2">
    <source>
        <dbReference type="Pfam" id="PF07587"/>
    </source>
</evidence>
<sequence length="1042" mass="116595">MVVVASFAHADDSVDFNRDVRGILSDKCFLCHGPDESTREAGLRLDVRESAIDSGAIAPGNAEASEILARVNSDDPDAVMPPPTTGKDITDREREVLARWIKAGADYDAHWAFVAPQTPESPKFTLPEDRRWIRNGIDRFVLAKLKSMKLSPSPPADPSTLARRIALDLTGLPPTPGQLDDISRSSEARSADHARWMQAWIDMHIDSDRFGERWARWWLDAARYADSAGYEKDMQRQVFFYRDWVIDAMSRDMPYDEFVIKQIAGDLLPGAGQDERVATGFLRNSMTNEEGGADPEQFRVEGMFDRVDAIGKAILGITTQCAQCHTHKYDPISHHEYYQMFAALNDFHEASITVYTAEQALRRDEVRAIVAGHEDVLRALVPDWKERTGRWADDHQSSLPTWSTVTPTDVPYEGQKFEILDDGSILSESYAPTKAENPFSSTLHVGTITAVRMDALTHPQLPRGGPGRSIDGTGALTEFKLKITPSGPGAKPIEVKFVRAMADVEPLRRDLKPQYRDRDPDKDDRVVGPIEYAFDDDLKTAWTTDIGPGRSNQSRHAIFVPAEPVIVNGEATLTFTMVQKHGGWNSDDNQNFLIGRYRFSITDAKDLPEIAVASAVETILGKPRQDWTASDWDAVFTQWRRLPENLAGPNTAFAKTESSVEAAWTKYPETATQLVVQSLAKPRETFVLARGDFLNQTDRVQADAPEFLNPMRKADAPDRLRFARWLVSNDSPTTARVVVNRIWQAYFGRGLVTTPEDFGFQSSQPSHPELLDFLATELMDNDWSLKHIHRLIVDSATYRQQSSAPADAWQQDPVNQWLGRGPRFRMDAEMVRDSTLSASGLLVEQVGGPSVYPPAPDFLFVPPTSYGPKIWDTHTDGNQYRRSLYVHQYRSVPFPPLQVFDAPKGDAACVRRGRSNTPLQALVLLNEPQFVEAARGLATRVLRELPANETKDSKSMDADRITLIFRYCTGRSPDADEAAVVARLLESQRQVFADESDAALSQWIGVRVERCRQLIGTDGPELAAWMVVARTILNLDETITKS</sequence>
<evidence type="ECO:0000313" key="4">
    <source>
        <dbReference type="EMBL" id="TWU48802.1"/>
    </source>
</evidence>
<dbReference type="Pfam" id="PF07587">
    <property type="entry name" value="PSD1"/>
    <property type="match status" value="1"/>
</dbReference>
<feature type="domain" description="DUF1549" evidence="1">
    <location>
        <begin position="137"/>
        <end position="348"/>
    </location>
</feature>
<evidence type="ECO:0000313" key="5">
    <source>
        <dbReference type="Proteomes" id="UP000318288"/>
    </source>
</evidence>
<dbReference type="InterPro" id="IPR011444">
    <property type="entry name" value="DUF1549"/>
</dbReference>
<protein>
    <submittedName>
        <fullName evidence="4">Planctomycete cytochrome C</fullName>
    </submittedName>
</protein>
<dbReference type="AlphaFoldDB" id="A0A5C6EIC4"/>
<evidence type="ECO:0000259" key="1">
    <source>
        <dbReference type="Pfam" id="PF07583"/>
    </source>
</evidence>
<dbReference type="Pfam" id="PF07583">
    <property type="entry name" value="PSCyt2"/>
    <property type="match status" value="1"/>
</dbReference>
<evidence type="ECO:0000259" key="3">
    <source>
        <dbReference type="Pfam" id="PF07635"/>
    </source>
</evidence>
<organism evidence="4 5">
    <name type="scientific">Rubripirellula tenax</name>
    <dbReference type="NCBI Taxonomy" id="2528015"/>
    <lineage>
        <taxon>Bacteria</taxon>
        <taxon>Pseudomonadati</taxon>
        <taxon>Planctomycetota</taxon>
        <taxon>Planctomycetia</taxon>
        <taxon>Pirellulales</taxon>
        <taxon>Pirellulaceae</taxon>
        <taxon>Rubripirellula</taxon>
    </lineage>
</organism>
<gene>
    <name evidence="4" type="ORF">Poly51_47060</name>
</gene>
<feature type="domain" description="Cytochrome C Planctomycete-type" evidence="3">
    <location>
        <begin position="28"/>
        <end position="83"/>
    </location>
</feature>
<dbReference type="PANTHER" id="PTHR35889:SF3">
    <property type="entry name" value="F-BOX DOMAIN-CONTAINING PROTEIN"/>
    <property type="match status" value="1"/>
</dbReference>
<dbReference type="Pfam" id="PF07635">
    <property type="entry name" value="PSCyt1"/>
    <property type="match status" value="1"/>
</dbReference>
<keyword evidence="5" id="KW-1185">Reference proteome</keyword>
<dbReference type="Proteomes" id="UP000318288">
    <property type="component" value="Unassembled WGS sequence"/>
</dbReference>
<dbReference type="OrthoDB" id="127107at2"/>
<dbReference type="PANTHER" id="PTHR35889">
    <property type="entry name" value="CYCLOINULO-OLIGOSACCHARIDE FRUCTANOTRANSFERASE-RELATED"/>
    <property type="match status" value="1"/>
</dbReference>
<comment type="caution">
    <text evidence="4">The sequence shown here is derived from an EMBL/GenBank/DDBJ whole genome shotgun (WGS) entry which is preliminary data.</text>
</comment>
<dbReference type="EMBL" id="SJPW01000006">
    <property type="protein sequence ID" value="TWU48802.1"/>
    <property type="molecule type" value="Genomic_DNA"/>
</dbReference>
<name>A0A5C6EIC4_9BACT</name>
<accession>A0A5C6EIC4</accession>
<dbReference type="InterPro" id="IPR011429">
    <property type="entry name" value="Cyt_c_Planctomycete-type"/>
</dbReference>